<evidence type="ECO:0000313" key="1">
    <source>
        <dbReference type="EMBL" id="GAA3721508.1"/>
    </source>
</evidence>
<proteinExistence type="predicted"/>
<evidence type="ECO:0000313" key="2">
    <source>
        <dbReference type="Proteomes" id="UP001501468"/>
    </source>
</evidence>
<keyword evidence="2" id="KW-1185">Reference proteome</keyword>
<dbReference type="Proteomes" id="UP001501468">
    <property type="component" value="Unassembled WGS sequence"/>
</dbReference>
<sequence>MNKAEWAGRLSEIVGPTVGTSERVWLEGFPAPDPSGFRFRAAHLEVDPLNGQVDLSPVTATPQDALQAARQMVMRATQLRQETARVAEEFAGRAERARLFKSAASKEAQAWARRLALVDDFVASGRLLVSSASGGRSLDVDTFQKGTRRLLGCYDSFVAA</sequence>
<reference evidence="2" key="1">
    <citation type="journal article" date="2019" name="Int. J. Syst. Evol. Microbiol.">
        <title>The Global Catalogue of Microorganisms (GCM) 10K type strain sequencing project: providing services to taxonomists for standard genome sequencing and annotation.</title>
        <authorList>
            <consortium name="The Broad Institute Genomics Platform"/>
            <consortium name="The Broad Institute Genome Sequencing Center for Infectious Disease"/>
            <person name="Wu L."/>
            <person name="Ma J."/>
        </authorList>
    </citation>
    <scope>NUCLEOTIDE SEQUENCE [LARGE SCALE GENOMIC DNA]</scope>
    <source>
        <strain evidence="2">JCM 17125</strain>
    </source>
</reference>
<gene>
    <name evidence="1" type="ORF">GCM10022399_42340</name>
</gene>
<name>A0ABP7EN66_9MICO</name>
<protein>
    <submittedName>
        <fullName evidence="1">Uncharacterized protein</fullName>
    </submittedName>
</protein>
<accession>A0ABP7EN66</accession>
<organism evidence="1 2">
    <name type="scientific">Terrabacter ginsenosidimutans</name>
    <dbReference type="NCBI Taxonomy" id="490575"/>
    <lineage>
        <taxon>Bacteria</taxon>
        <taxon>Bacillati</taxon>
        <taxon>Actinomycetota</taxon>
        <taxon>Actinomycetes</taxon>
        <taxon>Micrococcales</taxon>
        <taxon>Intrasporangiaceae</taxon>
        <taxon>Terrabacter</taxon>
    </lineage>
</organism>
<comment type="caution">
    <text evidence="1">The sequence shown here is derived from an EMBL/GenBank/DDBJ whole genome shotgun (WGS) entry which is preliminary data.</text>
</comment>
<dbReference type="EMBL" id="BAABDC010000013">
    <property type="protein sequence ID" value="GAA3721508.1"/>
    <property type="molecule type" value="Genomic_DNA"/>
</dbReference>